<evidence type="ECO:0000313" key="12">
    <source>
        <dbReference type="Proteomes" id="UP000660729"/>
    </source>
</evidence>
<dbReference type="PROSITE" id="PS01229">
    <property type="entry name" value="COF_2"/>
    <property type="match status" value="1"/>
</dbReference>
<dbReference type="InterPro" id="IPR023299">
    <property type="entry name" value="ATPase_P-typ_cyto_dom_N"/>
</dbReference>
<evidence type="ECO:0000256" key="4">
    <source>
        <dbReference type="ARBA" id="ARBA00022967"/>
    </source>
</evidence>
<dbReference type="InterPro" id="IPR018303">
    <property type="entry name" value="ATPase_P-typ_P_site"/>
</dbReference>
<comment type="caution">
    <text evidence="11">The sequence shown here is derived from an EMBL/GenBank/DDBJ whole genome shotgun (WGS) entry which is preliminary data.</text>
</comment>
<name>A0A8H6VGH2_9PEZI</name>
<feature type="transmembrane region" description="Helical" evidence="7">
    <location>
        <begin position="958"/>
        <end position="977"/>
    </location>
</feature>
<dbReference type="GO" id="GO:0016887">
    <property type="term" value="F:ATP hydrolysis activity"/>
    <property type="evidence" value="ECO:0007669"/>
    <property type="project" value="InterPro"/>
</dbReference>
<dbReference type="SUPFAM" id="SSF81653">
    <property type="entry name" value="Calcium ATPase, transduction domain A"/>
    <property type="match status" value="1"/>
</dbReference>
<evidence type="ECO:0000256" key="2">
    <source>
        <dbReference type="ARBA" id="ARBA00022692"/>
    </source>
</evidence>
<keyword evidence="2 7" id="KW-0812">Transmembrane</keyword>
<keyword evidence="7" id="KW-0547">Nucleotide-binding</keyword>
<dbReference type="EMBL" id="JABCIY010000168">
    <property type="protein sequence ID" value="KAF7190570.1"/>
    <property type="molecule type" value="Genomic_DNA"/>
</dbReference>
<dbReference type="GO" id="GO:0046872">
    <property type="term" value="F:metal ion binding"/>
    <property type="evidence" value="ECO:0007669"/>
    <property type="project" value="UniProtKB-KW"/>
</dbReference>
<dbReference type="Gene3D" id="3.40.50.1000">
    <property type="entry name" value="HAD superfamily/HAD-like"/>
    <property type="match status" value="1"/>
</dbReference>
<dbReference type="Gene3D" id="3.40.1110.10">
    <property type="entry name" value="Calcium-transporting ATPase, cytoplasmic domain N"/>
    <property type="match status" value="1"/>
</dbReference>
<dbReference type="NCBIfam" id="TIGR01494">
    <property type="entry name" value="ATPase_P-type"/>
    <property type="match status" value="1"/>
</dbReference>
<dbReference type="PRINTS" id="PR00119">
    <property type="entry name" value="CATATPASE"/>
</dbReference>
<dbReference type="GO" id="GO:0030003">
    <property type="term" value="P:intracellular monoatomic cation homeostasis"/>
    <property type="evidence" value="ECO:0007669"/>
    <property type="project" value="UniProtKB-ARBA"/>
</dbReference>
<keyword evidence="3 7" id="KW-0479">Metal-binding</keyword>
<dbReference type="InterPro" id="IPR001757">
    <property type="entry name" value="P_typ_ATPase"/>
</dbReference>
<keyword evidence="6 7" id="KW-0472">Membrane</keyword>
<proteinExistence type="inferred from homology"/>
<feature type="transmembrane region" description="Helical" evidence="7">
    <location>
        <begin position="585"/>
        <end position="606"/>
    </location>
</feature>
<evidence type="ECO:0000256" key="7">
    <source>
        <dbReference type="RuleBase" id="RU362081"/>
    </source>
</evidence>
<dbReference type="Pfam" id="PF00702">
    <property type="entry name" value="Hydrolase"/>
    <property type="match status" value="1"/>
</dbReference>
<dbReference type="InterPro" id="IPR056236">
    <property type="entry name" value="HMA_PCA1"/>
</dbReference>
<gene>
    <name evidence="11" type="ORF">HII31_07729</name>
</gene>
<feature type="transmembrane region" description="Helical" evidence="7">
    <location>
        <begin position="394"/>
        <end position="418"/>
    </location>
</feature>
<dbReference type="SUPFAM" id="SSF55008">
    <property type="entry name" value="HMA, heavy metal-associated domain"/>
    <property type="match status" value="1"/>
</dbReference>
<dbReference type="Pfam" id="PF24534">
    <property type="entry name" value="HMA_PCA1"/>
    <property type="match status" value="1"/>
</dbReference>
<keyword evidence="7" id="KW-0067">ATP-binding</keyword>
<dbReference type="Gene3D" id="2.70.150.10">
    <property type="entry name" value="Calcium-transporting ATPase, cytoplasmic transduction domain A"/>
    <property type="match status" value="1"/>
</dbReference>
<dbReference type="SFLD" id="SFLDS00003">
    <property type="entry name" value="Haloacid_Dehalogenase"/>
    <property type="match status" value="1"/>
</dbReference>
<feature type="transmembrane region" description="Helical" evidence="7">
    <location>
        <begin position="338"/>
        <end position="355"/>
    </location>
</feature>
<dbReference type="InterPro" id="IPR027256">
    <property type="entry name" value="P-typ_ATPase_IB"/>
</dbReference>
<evidence type="ECO:0000256" key="8">
    <source>
        <dbReference type="SAM" id="MobiDB-lite"/>
    </source>
</evidence>
<sequence>MEEQSCSKSYEITGSGCKDVPSQGGQRRFRSASPVPISQKPCSGHLSEARKKYGSVLRAMNCMCKTLIAQGRESCCTIRRRQTTAAATRSEAAGYSSQVSDKNEKACSSGVEVKKACCNKRENRVKVEKTCENTRVAVAENCCSARQTDDKGCKYAESTSDNLAYKPVHTPRDVELGFDRLEHIVLSVQGMTCTGCETKLARSIANIPSAVNGKTSIVLSRAEFDIDPSVISHENAISQLATTTGFVLSKIEQSGHVLQIRATGDSQQILGQSPPLGVLNVTPKGKNIICISYDPAIVGARSLVEHAFGRKLELALIAAPDNIAAGARHVREVGLKTVLSSVLTIPVLILAWAPLAEHEVAYQSASLALATVVQVVVAGPFYTSALRSLIFSRVIEMDMLVVLSTTAAYVFSIVAYAYLMVGKPLSTGSFFESSTLLVTLIMLGRFISALARQKAVESISVTSLQPPMATLLLHLDDDEFRTRDIDARLLHYGDTILVTPDSKIATDGTVVSGNSDVDESMITGESHPVVKSTGSAAIAGTVNGSGALHVRVTRLLGDNTVSSIAEMVDQAKLTKPKIQEFADRVAGYFVPVIVVITILVFCIWIGVNVGQRHLSGSDAAVRAITYAIAVLIVSCPCAIGLAVPMVVVIACGVGAEHGIIFKSAQSIESAWKATHIVFDKTGTLTLGAPTVVEEKFLGKIDDQHDLEVLLLLATANKHPVSTALAAHLQDRFGSPANVLDVKILAGQGVTAEKDNRTYRLGNATWLEMENLPEVQAMRARNLTVACFATSDEPRAIFGLKDSLRADAPSVIPKLLAKDITLFLLSGDEEGAVSEVASELGIPSSNVKARCSPQDKQSYIQNLTEDNRNVVVFCGDGSNDAAALAQATIGVHMSTGTDIARSASDAVLMRPNLASLLTLMEISQATHRRIVANFVWAFTYNLFAILLAAGAFVNARIPPQYAGLGEVVSVLPVIAVALQMKWIKF</sequence>
<dbReference type="FunFam" id="2.70.150.10:FF:000002">
    <property type="entry name" value="Copper-transporting ATPase 1, putative"/>
    <property type="match status" value="1"/>
</dbReference>
<feature type="domain" description="P-type ATPase A" evidence="9">
    <location>
        <begin position="464"/>
        <end position="568"/>
    </location>
</feature>
<evidence type="ECO:0000256" key="1">
    <source>
        <dbReference type="ARBA" id="ARBA00004370"/>
    </source>
</evidence>
<dbReference type="SUPFAM" id="SSF56784">
    <property type="entry name" value="HAD-like"/>
    <property type="match status" value="1"/>
</dbReference>
<dbReference type="PROSITE" id="PS00154">
    <property type="entry name" value="ATPASE_E1_E2"/>
    <property type="match status" value="1"/>
</dbReference>
<dbReference type="NCBIfam" id="TIGR01525">
    <property type="entry name" value="ATPase-IB_hvy"/>
    <property type="match status" value="1"/>
</dbReference>
<dbReference type="CDD" id="cd00371">
    <property type="entry name" value="HMA"/>
    <property type="match status" value="1"/>
</dbReference>
<dbReference type="Gene3D" id="3.30.70.100">
    <property type="match status" value="1"/>
</dbReference>
<dbReference type="Pfam" id="PF00122">
    <property type="entry name" value="E1-E2_ATPase"/>
    <property type="match status" value="1"/>
</dbReference>
<reference evidence="11" key="1">
    <citation type="submission" date="2020-04" db="EMBL/GenBank/DDBJ databases">
        <title>Draft genome resource of the tomato pathogen Pseudocercospora fuligena.</title>
        <authorList>
            <person name="Zaccaron A."/>
        </authorList>
    </citation>
    <scope>NUCLEOTIDE SEQUENCE</scope>
    <source>
        <strain evidence="11">PF001</strain>
    </source>
</reference>
<feature type="region of interest" description="Disordered" evidence="8">
    <location>
        <begin position="17"/>
        <end position="43"/>
    </location>
</feature>
<dbReference type="InterPro" id="IPR036163">
    <property type="entry name" value="HMA_dom_sf"/>
</dbReference>
<dbReference type="InterPro" id="IPR023214">
    <property type="entry name" value="HAD_sf"/>
</dbReference>
<dbReference type="InterPro" id="IPR036412">
    <property type="entry name" value="HAD-like_sf"/>
</dbReference>
<protein>
    <submittedName>
        <fullName evidence="11">P-type cation-transporting ATPase</fullName>
    </submittedName>
</protein>
<evidence type="ECO:0000259" key="9">
    <source>
        <dbReference type="Pfam" id="PF00122"/>
    </source>
</evidence>
<dbReference type="InterPro" id="IPR059000">
    <property type="entry name" value="ATPase_P-type_domA"/>
</dbReference>
<keyword evidence="4" id="KW-1278">Translocase</keyword>
<dbReference type="NCBIfam" id="TIGR01511">
    <property type="entry name" value="ATPase-IB1_Cu"/>
    <property type="match status" value="1"/>
</dbReference>
<dbReference type="GO" id="GO:0019829">
    <property type="term" value="F:ATPase-coupled monoatomic cation transmembrane transporter activity"/>
    <property type="evidence" value="ECO:0007669"/>
    <property type="project" value="InterPro"/>
</dbReference>
<dbReference type="SFLD" id="SFLDF00027">
    <property type="entry name" value="p-type_atpase"/>
    <property type="match status" value="1"/>
</dbReference>
<dbReference type="InterPro" id="IPR023298">
    <property type="entry name" value="ATPase_P-typ_TM_dom_sf"/>
</dbReference>
<feature type="transmembrane region" description="Helical" evidence="7">
    <location>
        <begin position="361"/>
        <end position="382"/>
    </location>
</feature>
<keyword evidence="5 7" id="KW-1133">Transmembrane helix</keyword>
<dbReference type="InterPro" id="IPR006121">
    <property type="entry name" value="HMA_dom"/>
</dbReference>
<dbReference type="OrthoDB" id="432719at2759"/>
<feature type="transmembrane region" description="Helical" evidence="7">
    <location>
        <begin position="626"/>
        <end position="653"/>
    </location>
</feature>
<comment type="subcellular location">
    <subcellularLocation>
        <location evidence="1 7">Membrane</location>
    </subcellularLocation>
</comment>
<dbReference type="AlphaFoldDB" id="A0A8H6VGH2"/>
<feature type="transmembrane region" description="Helical" evidence="7">
    <location>
        <begin position="929"/>
        <end position="952"/>
    </location>
</feature>
<dbReference type="PANTHER" id="PTHR46594:SF4">
    <property type="entry name" value="P-TYPE CATION-TRANSPORTING ATPASE"/>
    <property type="match status" value="1"/>
</dbReference>
<evidence type="ECO:0000256" key="5">
    <source>
        <dbReference type="ARBA" id="ARBA00022989"/>
    </source>
</evidence>
<dbReference type="PRINTS" id="PR00120">
    <property type="entry name" value="HATPASE"/>
</dbReference>
<accession>A0A8H6VGH2</accession>
<dbReference type="Proteomes" id="UP000660729">
    <property type="component" value="Unassembled WGS sequence"/>
</dbReference>
<dbReference type="GO" id="GO:0005524">
    <property type="term" value="F:ATP binding"/>
    <property type="evidence" value="ECO:0007669"/>
    <property type="project" value="UniProtKB-UniRule"/>
</dbReference>
<evidence type="ECO:0000256" key="3">
    <source>
        <dbReference type="ARBA" id="ARBA00022723"/>
    </source>
</evidence>
<evidence type="ECO:0000259" key="10">
    <source>
        <dbReference type="Pfam" id="PF24534"/>
    </source>
</evidence>
<dbReference type="PANTHER" id="PTHR46594">
    <property type="entry name" value="P-TYPE CATION-TRANSPORTING ATPASE"/>
    <property type="match status" value="1"/>
</dbReference>
<evidence type="ECO:0000256" key="6">
    <source>
        <dbReference type="ARBA" id="ARBA00023136"/>
    </source>
</evidence>
<dbReference type="SUPFAM" id="SSF81665">
    <property type="entry name" value="Calcium ATPase, transmembrane domain M"/>
    <property type="match status" value="1"/>
</dbReference>
<organism evidence="11 12">
    <name type="scientific">Pseudocercospora fuligena</name>
    <dbReference type="NCBI Taxonomy" id="685502"/>
    <lineage>
        <taxon>Eukaryota</taxon>
        <taxon>Fungi</taxon>
        <taxon>Dikarya</taxon>
        <taxon>Ascomycota</taxon>
        <taxon>Pezizomycotina</taxon>
        <taxon>Dothideomycetes</taxon>
        <taxon>Dothideomycetidae</taxon>
        <taxon>Mycosphaerellales</taxon>
        <taxon>Mycosphaerellaceae</taxon>
        <taxon>Pseudocercospora</taxon>
    </lineage>
</organism>
<dbReference type="SFLD" id="SFLDG00002">
    <property type="entry name" value="C1.7:_P-type_atpase_like"/>
    <property type="match status" value="1"/>
</dbReference>
<feature type="domain" description="PCA1 HMA heavy metal-associated" evidence="10">
    <location>
        <begin position="251"/>
        <end position="315"/>
    </location>
</feature>
<comment type="similarity">
    <text evidence="7">Belongs to the cation transport ATPase (P-type) (TC 3.A.3) family. Type IB subfamily.</text>
</comment>
<feature type="transmembrane region" description="Helical" evidence="7">
    <location>
        <begin position="430"/>
        <end position="451"/>
    </location>
</feature>
<dbReference type="InterPro" id="IPR044492">
    <property type="entry name" value="P_typ_ATPase_HD_dom"/>
</dbReference>
<dbReference type="InterPro" id="IPR008250">
    <property type="entry name" value="ATPase_P-typ_transduc_dom_A_sf"/>
</dbReference>
<dbReference type="GO" id="GO:0016020">
    <property type="term" value="C:membrane"/>
    <property type="evidence" value="ECO:0007669"/>
    <property type="project" value="UniProtKB-SubCell"/>
</dbReference>
<keyword evidence="12" id="KW-1185">Reference proteome</keyword>
<evidence type="ECO:0000313" key="11">
    <source>
        <dbReference type="EMBL" id="KAF7190570.1"/>
    </source>
</evidence>